<dbReference type="OrthoDB" id="6586353at2759"/>
<reference evidence="3" key="1">
    <citation type="submission" date="2010-06" db="EMBL/GenBank/DDBJ databases">
        <authorList>
            <person name="Jiang H."/>
            <person name="Abraham K."/>
            <person name="Ali S."/>
            <person name="Alsbrooks S.L."/>
            <person name="Anim B.N."/>
            <person name="Anosike U.S."/>
            <person name="Attaway T."/>
            <person name="Bandaranaike D.P."/>
            <person name="Battles P.K."/>
            <person name="Bell S.N."/>
            <person name="Bell A.V."/>
            <person name="Beltran B."/>
            <person name="Bickham C."/>
            <person name="Bustamante Y."/>
            <person name="Caleb T."/>
            <person name="Canada A."/>
            <person name="Cardenas V."/>
            <person name="Carter K."/>
            <person name="Chacko J."/>
            <person name="Chandrabose M.N."/>
            <person name="Chavez D."/>
            <person name="Chavez A."/>
            <person name="Chen L."/>
            <person name="Chu H.-S."/>
            <person name="Claassen K.J."/>
            <person name="Cockrell R."/>
            <person name="Collins M."/>
            <person name="Cooper J.A."/>
            <person name="Cree A."/>
            <person name="Curry S.M."/>
            <person name="Da Y."/>
            <person name="Dao M.D."/>
            <person name="Das B."/>
            <person name="Davila M.-L."/>
            <person name="Davy-Carroll L."/>
            <person name="Denson S."/>
            <person name="Dinh H."/>
            <person name="Ebong V.E."/>
            <person name="Edwards J.R."/>
            <person name="Egan A."/>
            <person name="El-Daye J."/>
            <person name="Escobedo L."/>
            <person name="Fernandez S."/>
            <person name="Fernando P.R."/>
            <person name="Flagg N."/>
            <person name="Forbes L.D."/>
            <person name="Fowler R.G."/>
            <person name="Fu Q."/>
            <person name="Gabisi R.A."/>
            <person name="Ganer J."/>
            <person name="Garbino Pronczuk A."/>
            <person name="Garcia R.M."/>
            <person name="Garner T."/>
            <person name="Garrett T.E."/>
            <person name="Gonzalez D.A."/>
            <person name="Hamid H."/>
            <person name="Hawkins E.S."/>
            <person name="Hirani K."/>
            <person name="Hogues M.E."/>
            <person name="Hollins B."/>
            <person name="Hsiao C.-H."/>
            <person name="Jabil R."/>
            <person name="James M.L."/>
            <person name="Jhangiani S.N."/>
            <person name="Johnson B."/>
            <person name="Johnson Q."/>
            <person name="Joshi V."/>
            <person name="Kalu J.B."/>
            <person name="Kam C."/>
            <person name="Kashfia A."/>
            <person name="Keebler J."/>
            <person name="Kisamo H."/>
            <person name="Kovar C.L."/>
            <person name="Lago L.A."/>
            <person name="Lai C.-Y."/>
            <person name="Laidlaw J."/>
            <person name="Lara F."/>
            <person name="Le T.-K."/>
            <person name="Lee S.L."/>
            <person name="Legall F.H."/>
            <person name="Lemon S.J."/>
            <person name="Lewis L.R."/>
            <person name="Li B."/>
            <person name="Liu Y."/>
            <person name="Liu Y.-S."/>
            <person name="Lopez J."/>
            <person name="Lozado R.J."/>
            <person name="Lu J."/>
            <person name="Madu R.C."/>
            <person name="Maheshwari M."/>
            <person name="Maheshwari R."/>
            <person name="Malloy K."/>
            <person name="Martinez E."/>
            <person name="Mathew T."/>
            <person name="Mercado I.C."/>
            <person name="Mercado C."/>
            <person name="Meyer B."/>
            <person name="Montgomery K."/>
            <person name="Morgan M.B."/>
            <person name="Munidasa M."/>
            <person name="Nazareth L.V."/>
            <person name="Nelson J."/>
            <person name="Ng B.M."/>
            <person name="Nguyen N.B."/>
            <person name="Nguyen P.Q."/>
            <person name="Nguyen T."/>
            <person name="Obregon M."/>
            <person name="Okwuonu G.O."/>
            <person name="Onwere C.G."/>
            <person name="Orozco G."/>
            <person name="Parra A."/>
            <person name="Patel S."/>
            <person name="Patil S."/>
            <person name="Perez A."/>
            <person name="Perez Y."/>
            <person name="Pham C."/>
            <person name="Primus E.L."/>
            <person name="Pu L.-L."/>
            <person name="Puazo M."/>
            <person name="Qin X."/>
            <person name="Quiroz J.B."/>
            <person name="Reese J."/>
            <person name="Richards S."/>
            <person name="Rives C.M."/>
            <person name="Robberts R."/>
            <person name="Ruiz S.J."/>
            <person name="Ruiz M.J."/>
            <person name="Santibanez J."/>
            <person name="Schneider B.W."/>
            <person name="Sisson I."/>
            <person name="Smith M."/>
            <person name="Sodergren E."/>
            <person name="Song X.-Z."/>
            <person name="Song B.B."/>
            <person name="Summersgill H."/>
            <person name="Thelus R."/>
            <person name="Thornton R.D."/>
            <person name="Trejos Z.Y."/>
            <person name="Usmani K."/>
            <person name="Vattathil S."/>
            <person name="Villasana D."/>
            <person name="Walker D.L."/>
            <person name="Wang S."/>
            <person name="Wang K."/>
            <person name="White C.S."/>
            <person name="Williams A.C."/>
            <person name="Williamson J."/>
            <person name="Wilson K."/>
            <person name="Woghiren I.O."/>
            <person name="Woodworth J.R."/>
            <person name="Worley K.C."/>
            <person name="Wright R.A."/>
            <person name="Wu W."/>
            <person name="Young L."/>
            <person name="Zhang L."/>
            <person name="Zhang J."/>
            <person name="Zhu Y."/>
            <person name="Muzny D.M."/>
            <person name="Weinstock G."/>
            <person name="Gibbs R.A."/>
        </authorList>
    </citation>
    <scope>NUCLEOTIDE SEQUENCE [LARGE SCALE GENOMIC DNA]</scope>
    <source>
        <strain evidence="3">LSR1</strain>
    </source>
</reference>
<dbReference type="RefSeq" id="XP_008178754.1">
    <property type="nucleotide sequence ID" value="XM_008180532.1"/>
</dbReference>
<dbReference type="PANTHER" id="PTHR46599:SF6">
    <property type="entry name" value="DUAL SPECIFICITY PHOSPHATASE 26"/>
    <property type="match status" value="1"/>
</dbReference>
<dbReference type="GeneID" id="100165330"/>
<dbReference type="KEGG" id="api:100165330"/>
<protein>
    <recommendedName>
        <fullName evidence="1">PiggyBac transposable element-derived protein domain-containing protein</fullName>
    </recommendedName>
</protein>
<reference evidence="2" key="2">
    <citation type="submission" date="2022-06" db="UniProtKB">
        <authorList>
            <consortium name="EnsemblMetazoa"/>
        </authorList>
    </citation>
    <scope>IDENTIFICATION</scope>
</reference>
<name>A0A8R1X0T6_ACYPI</name>
<evidence type="ECO:0000259" key="1">
    <source>
        <dbReference type="Pfam" id="PF13843"/>
    </source>
</evidence>
<evidence type="ECO:0000313" key="3">
    <source>
        <dbReference type="Proteomes" id="UP000007819"/>
    </source>
</evidence>
<dbReference type="PANTHER" id="PTHR46599">
    <property type="entry name" value="PIGGYBAC TRANSPOSABLE ELEMENT-DERIVED PROTEIN 4"/>
    <property type="match status" value="1"/>
</dbReference>
<organism evidence="2 3">
    <name type="scientific">Acyrthosiphon pisum</name>
    <name type="common">Pea aphid</name>
    <dbReference type="NCBI Taxonomy" id="7029"/>
    <lineage>
        <taxon>Eukaryota</taxon>
        <taxon>Metazoa</taxon>
        <taxon>Ecdysozoa</taxon>
        <taxon>Arthropoda</taxon>
        <taxon>Hexapoda</taxon>
        <taxon>Insecta</taxon>
        <taxon>Pterygota</taxon>
        <taxon>Neoptera</taxon>
        <taxon>Paraneoptera</taxon>
        <taxon>Hemiptera</taxon>
        <taxon>Sternorrhyncha</taxon>
        <taxon>Aphidomorpha</taxon>
        <taxon>Aphidoidea</taxon>
        <taxon>Aphididae</taxon>
        <taxon>Macrosiphini</taxon>
        <taxon>Acyrthosiphon</taxon>
    </lineage>
</organism>
<sequence>MHHSSTIDESTKEIKKPEIITFYNCTKGAVDTMDKKTENYTVARKSCRWPLTVFYSILNIAGLNSQIIFQENTNIKMSRLNFLKTLSRQLMEEQLKYRLTIDVLPKTIKLRLKQYGTKTNEAAGTSQRVRASGRCAFCERAKDRKSNLWLHKPVCTNFARLICRDHIIETFTGLFYRYVIKKPI</sequence>
<dbReference type="EnsemblMetazoa" id="XM_008180532.1">
    <property type="protein sequence ID" value="XP_008178754.1"/>
    <property type="gene ID" value="LOC100165330"/>
</dbReference>
<proteinExistence type="predicted"/>
<evidence type="ECO:0000313" key="2">
    <source>
        <dbReference type="EnsemblMetazoa" id="XP_008178754.1"/>
    </source>
</evidence>
<keyword evidence="3" id="KW-1185">Reference proteome</keyword>
<dbReference type="Pfam" id="PF13843">
    <property type="entry name" value="DDE_Tnp_1_7"/>
    <property type="match status" value="1"/>
</dbReference>
<dbReference type="InterPro" id="IPR029526">
    <property type="entry name" value="PGBD"/>
</dbReference>
<dbReference type="AlphaFoldDB" id="A0A8R1X0T6"/>
<feature type="domain" description="PiggyBac transposable element-derived protein" evidence="1">
    <location>
        <begin position="10"/>
        <end position="65"/>
    </location>
</feature>
<accession>A0A8R1X0T6</accession>
<dbReference type="Proteomes" id="UP000007819">
    <property type="component" value="Chromosome X"/>
</dbReference>